<keyword evidence="1" id="KW-0812">Transmembrane</keyword>
<dbReference type="EMBL" id="JAPEVI010000003">
    <property type="protein sequence ID" value="MCX2722596.1"/>
    <property type="molecule type" value="Genomic_DNA"/>
</dbReference>
<comment type="caution">
    <text evidence="2">The sequence shown here is derived from an EMBL/GenBank/DDBJ whole genome shotgun (WGS) entry which is preliminary data.</text>
</comment>
<evidence type="ECO:0000313" key="2">
    <source>
        <dbReference type="EMBL" id="MCX2722596.1"/>
    </source>
</evidence>
<name>A0ABT3R0F4_9HYPH</name>
<accession>A0ABT3R0F4</accession>
<sequence>MGTFFSSRALKDIVLEQSEFIDAGSQLVPHRGSILANWFEFTASVGFDSGIALQNMRRFVQKKNSTNAKPELPGEMLSAINQIINIINGIYSYIIQSEFEQSENDYSVFGFTEIPVIDHEKLREFGANHFSQTDIAGTFLVELKEEIPSFVDNLELPARQTFEKGVDLYRRYVEEKANERFQKAQKKTEHAIEIEDKAEQIKRTAFQKTDAALGAEATAEGLERLTSHWREKARFHKKRREINFWIFVGILALALVFLFFGQTGVLRTTFFHLCGNAPYCPTPWQRYFHATALYAGGNGNWLIALLSLKGILIPILGVAWLLRILSRQSQSHFALENDSRQRLALLVSYVRLQEIPEKELTDGERLMILTELFRPIDPPSHVDGPPNLAELIAKFKP</sequence>
<evidence type="ECO:0000256" key="1">
    <source>
        <dbReference type="SAM" id="Phobius"/>
    </source>
</evidence>
<reference evidence="2 3" key="1">
    <citation type="journal article" date="2016" name="Int. J. Syst. Evol. Microbiol.">
        <title>Labrenzia salina sp. nov., isolated from the rhizosphere of the halophyte Arthrocnemum macrostachyum.</title>
        <authorList>
            <person name="Camacho M."/>
            <person name="Redondo-Gomez S."/>
            <person name="Rodriguez-Llorente I."/>
            <person name="Rohde M."/>
            <person name="Sproer C."/>
            <person name="Schumann P."/>
            <person name="Klenk H.P."/>
            <person name="Montero-Calasanz M.D.C."/>
        </authorList>
    </citation>
    <scope>NUCLEOTIDE SEQUENCE [LARGE SCALE GENOMIC DNA]</scope>
    <source>
        <strain evidence="2 3">DSM 29163</strain>
    </source>
</reference>
<keyword evidence="1" id="KW-0472">Membrane</keyword>
<dbReference type="RefSeq" id="WP_265962264.1">
    <property type="nucleotide sequence ID" value="NZ_JAPEVI010000003.1"/>
</dbReference>
<protein>
    <submittedName>
        <fullName evidence="2">Uncharacterized protein</fullName>
    </submittedName>
</protein>
<organism evidence="2 3">
    <name type="scientific">Roseibium salinum</name>
    <dbReference type="NCBI Taxonomy" id="1604349"/>
    <lineage>
        <taxon>Bacteria</taxon>
        <taxon>Pseudomonadati</taxon>
        <taxon>Pseudomonadota</taxon>
        <taxon>Alphaproteobacteria</taxon>
        <taxon>Hyphomicrobiales</taxon>
        <taxon>Stappiaceae</taxon>
        <taxon>Roseibium</taxon>
    </lineage>
</organism>
<proteinExistence type="predicted"/>
<gene>
    <name evidence="2" type="ORF">ON753_09390</name>
</gene>
<evidence type="ECO:0000313" key="3">
    <source>
        <dbReference type="Proteomes" id="UP001300261"/>
    </source>
</evidence>
<keyword evidence="3" id="KW-1185">Reference proteome</keyword>
<feature type="transmembrane region" description="Helical" evidence="1">
    <location>
        <begin position="242"/>
        <end position="261"/>
    </location>
</feature>
<feature type="transmembrane region" description="Helical" evidence="1">
    <location>
        <begin position="301"/>
        <end position="322"/>
    </location>
</feature>
<keyword evidence="1" id="KW-1133">Transmembrane helix</keyword>
<dbReference type="Proteomes" id="UP001300261">
    <property type="component" value="Unassembled WGS sequence"/>
</dbReference>